<organism evidence="1">
    <name type="scientific">marine sediment metagenome</name>
    <dbReference type="NCBI Taxonomy" id="412755"/>
    <lineage>
        <taxon>unclassified sequences</taxon>
        <taxon>metagenomes</taxon>
        <taxon>ecological metagenomes</taxon>
    </lineage>
</organism>
<dbReference type="AlphaFoldDB" id="A0A0F9HZF6"/>
<reference evidence="1" key="1">
    <citation type="journal article" date="2015" name="Nature">
        <title>Complex archaea that bridge the gap between prokaryotes and eukaryotes.</title>
        <authorList>
            <person name="Spang A."/>
            <person name="Saw J.H."/>
            <person name="Jorgensen S.L."/>
            <person name="Zaremba-Niedzwiedzka K."/>
            <person name="Martijn J."/>
            <person name="Lind A.E."/>
            <person name="van Eijk R."/>
            <person name="Schleper C."/>
            <person name="Guy L."/>
            <person name="Ettema T.J."/>
        </authorList>
    </citation>
    <scope>NUCLEOTIDE SEQUENCE</scope>
</reference>
<sequence>MTNMKESIMYCQKYKTTTYNSSLGEWFYTHFMNHPKSSQMYDYNREIYKVKVKEREIQEKDYPNYWGWWNNKEDRFKYVFPTRGILGMVFPYAMELYVKRGDGKDYNVIIEEVEIISNV</sequence>
<comment type="caution">
    <text evidence="1">The sequence shown here is derived from an EMBL/GenBank/DDBJ whole genome shotgun (WGS) entry which is preliminary data.</text>
</comment>
<name>A0A0F9HZF6_9ZZZZ</name>
<evidence type="ECO:0000313" key="1">
    <source>
        <dbReference type="EMBL" id="KKM20537.1"/>
    </source>
</evidence>
<proteinExistence type="predicted"/>
<dbReference type="EMBL" id="LAZR01013744">
    <property type="protein sequence ID" value="KKM20537.1"/>
    <property type="molecule type" value="Genomic_DNA"/>
</dbReference>
<accession>A0A0F9HZF6</accession>
<gene>
    <name evidence="1" type="ORF">LCGC14_1644420</name>
</gene>
<protein>
    <submittedName>
        <fullName evidence="1">Uncharacterized protein</fullName>
    </submittedName>
</protein>